<evidence type="ECO:0000313" key="4">
    <source>
        <dbReference type="Proteomes" id="UP000016057"/>
    </source>
</evidence>
<protein>
    <recommendedName>
        <fullName evidence="2">LysM domain-containing protein</fullName>
    </recommendedName>
</protein>
<gene>
    <name evidence="3" type="ORF">C683_0749</name>
</gene>
<dbReference type="STRING" id="1234409.C683_0749"/>
<comment type="caution">
    <text evidence="3">The sequence shown here is derived from an EMBL/GenBank/DDBJ whole genome shotgun (WGS) entry which is preliminary data.</text>
</comment>
<accession>K8ZLI0</accession>
<name>K8ZLI0_9ENTE</name>
<dbReference type="EMBL" id="AMYT01000017">
    <property type="protein sequence ID" value="EKU27418.1"/>
    <property type="molecule type" value="Genomic_DNA"/>
</dbReference>
<feature type="region of interest" description="Disordered" evidence="1">
    <location>
        <begin position="152"/>
        <end position="205"/>
    </location>
</feature>
<feature type="domain" description="LysM" evidence="2">
    <location>
        <begin position="99"/>
        <end position="143"/>
    </location>
</feature>
<feature type="compositionally biased region" description="Basic and acidic residues" evidence="1">
    <location>
        <begin position="84"/>
        <end position="97"/>
    </location>
</feature>
<evidence type="ECO:0000256" key="1">
    <source>
        <dbReference type="SAM" id="MobiDB-lite"/>
    </source>
</evidence>
<feature type="compositionally biased region" description="Basic and acidic residues" evidence="1">
    <location>
        <begin position="42"/>
        <end position="76"/>
    </location>
</feature>
<dbReference type="SUPFAM" id="SSF54106">
    <property type="entry name" value="LysM domain"/>
    <property type="match status" value="1"/>
</dbReference>
<feature type="region of interest" description="Disordered" evidence="1">
    <location>
        <begin position="42"/>
        <end position="106"/>
    </location>
</feature>
<reference evidence="3 4" key="1">
    <citation type="journal article" date="2013" name="Genome Announc.">
        <title>Draft Genome Sequence of Catellicoccus marimammalium, a Novel Species Commonly Found in Gull Feces.</title>
        <authorList>
            <person name="Weigand M.R."/>
            <person name="Ryu H."/>
            <person name="Bozcek L."/>
            <person name="Konstantinidis K.T."/>
            <person name="Santo Domingo J.W."/>
        </authorList>
    </citation>
    <scope>NUCLEOTIDE SEQUENCE [LARGE SCALE GENOMIC DNA]</scope>
    <source>
        <strain evidence="3 4">M35/04/3</strain>
    </source>
</reference>
<dbReference type="SMART" id="SM00257">
    <property type="entry name" value="LysM"/>
    <property type="match status" value="1"/>
</dbReference>
<sequence>MKKSSIFLIALAAIITVGICFYGEVKDKKEVAQYEATYKKQAKEENVLQERDDDKEKESTDSKDKEETKKKEEPKKAKPVKKEKKQEKDKKEEDKEQTAGYTIKEGDDLQVIANKCGISTDELMKMNQWSSLPIVQPGQVIQVPANKVGALGGENISQQAPTSNAPVAPAPQNNGTQGATQTPAPTPTPAPAPVQQPVAPTPVAQ</sequence>
<evidence type="ECO:0000313" key="3">
    <source>
        <dbReference type="EMBL" id="EKU27418.1"/>
    </source>
</evidence>
<feature type="compositionally biased region" description="Low complexity" evidence="1">
    <location>
        <begin position="195"/>
        <end position="205"/>
    </location>
</feature>
<evidence type="ECO:0000259" key="2">
    <source>
        <dbReference type="PROSITE" id="PS51782"/>
    </source>
</evidence>
<proteinExistence type="predicted"/>
<keyword evidence="4" id="KW-1185">Reference proteome</keyword>
<dbReference type="Proteomes" id="UP000016057">
    <property type="component" value="Unassembled WGS sequence"/>
</dbReference>
<feature type="compositionally biased region" description="Polar residues" evidence="1">
    <location>
        <begin position="155"/>
        <end position="165"/>
    </location>
</feature>
<dbReference type="Gene3D" id="3.10.350.10">
    <property type="entry name" value="LysM domain"/>
    <property type="match status" value="1"/>
</dbReference>
<organism evidence="3 4">
    <name type="scientific">Catellicoccus marimammalium M35/04/3</name>
    <dbReference type="NCBI Taxonomy" id="1234409"/>
    <lineage>
        <taxon>Bacteria</taxon>
        <taxon>Bacillati</taxon>
        <taxon>Bacillota</taxon>
        <taxon>Bacilli</taxon>
        <taxon>Lactobacillales</taxon>
        <taxon>Enterococcaceae</taxon>
        <taxon>Catellicoccus</taxon>
    </lineage>
</organism>
<feature type="compositionally biased region" description="Pro residues" evidence="1">
    <location>
        <begin position="184"/>
        <end position="194"/>
    </location>
</feature>
<dbReference type="CDD" id="cd00118">
    <property type="entry name" value="LysM"/>
    <property type="match status" value="1"/>
</dbReference>
<dbReference type="OrthoDB" id="9811296at2"/>
<dbReference type="Pfam" id="PF01476">
    <property type="entry name" value="LysM"/>
    <property type="match status" value="1"/>
</dbReference>
<dbReference type="RefSeq" id="WP_009490165.1">
    <property type="nucleotide sequence ID" value="NZ_AMYT01000017.1"/>
</dbReference>
<dbReference type="InterPro" id="IPR018392">
    <property type="entry name" value="LysM"/>
</dbReference>
<dbReference type="PATRIC" id="fig|1234409.3.peg.700"/>
<dbReference type="PROSITE" id="PS51782">
    <property type="entry name" value="LYSM"/>
    <property type="match status" value="1"/>
</dbReference>
<dbReference type="InterPro" id="IPR036779">
    <property type="entry name" value="LysM_dom_sf"/>
</dbReference>
<dbReference type="AlphaFoldDB" id="K8ZLI0"/>